<dbReference type="GO" id="GO:0016020">
    <property type="term" value="C:membrane"/>
    <property type="evidence" value="ECO:0007669"/>
    <property type="project" value="TreeGrafter"/>
</dbReference>
<accession>A0A1I4P1T8</accession>
<dbReference type="InterPro" id="IPR036291">
    <property type="entry name" value="NAD(P)-bd_dom_sf"/>
</dbReference>
<protein>
    <submittedName>
        <fullName evidence="3">Short-chain dehydrogenase</fullName>
    </submittedName>
</protein>
<dbReference type="Proteomes" id="UP000243629">
    <property type="component" value="Unassembled WGS sequence"/>
</dbReference>
<keyword evidence="4" id="KW-1185">Reference proteome</keyword>
<dbReference type="AlphaFoldDB" id="A0A1I4P1T8"/>
<organism evidence="3 4">
    <name type="scientific">Halopseudomonas yangmingensis</name>
    <dbReference type="NCBI Taxonomy" id="1720063"/>
    <lineage>
        <taxon>Bacteria</taxon>
        <taxon>Pseudomonadati</taxon>
        <taxon>Pseudomonadota</taxon>
        <taxon>Gammaproteobacteria</taxon>
        <taxon>Pseudomonadales</taxon>
        <taxon>Pseudomonadaceae</taxon>
        <taxon>Halopseudomonas</taxon>
    </lineage>
</organism>
<evidence type="ECO:0000256" key="2">
    <source>
        <dbReference type="ARBA" id="ARBA00023002"/>
    </source>
</evidence>
<dbReference type="InterPro" id="IPR002347">
    <property type="entry name" value="SDR_fam"/>
</dbReference>
<evidence type="ECO:0000256" key="1">
    <source>
        <dbReference type="ARBA" id="ARBA00006484"/>
    </source>
</evidence>
<evidence type="ECO:0000313" key="3">
    <source>
        <dbReference type="EMBL" id="SFM21500.1"/>
    </source>
</evidence>
<dbReference type="Pfam" id="PF00106">
    <property type="entry name" value="adh_short"/>
    <property type="match status" value="1"/>
</dbReference>
<dbReference type="PANTHER" id="PTHR44196:SF1">
    <property type="entry name" value="DEHYDROGENASE_REDUCTASE SDR FAMILY MEMBER 7B"/>
    <property type="match status" value="1"/>
</dbReference>
<dbReference type="RefSeq" id="WP_093472303.1">
    <property type="nucleotide sequence ID" value="NZ_FOUI01000002.1"/>
</dbReference>
<reference evidence="4" key="1">
    <citation type="submission" date="2016-10" db="EMBL/GenBank/DDBJ databases">
        <authorList>
            <person name="Varghese N."/>
            <person name="Submissions S."/>
        </authorList>
    </citation>
    <scope>NUCLEOTIDE SEQUENCE [LARGE SCALE GENOMIC DNA]</scope>
    <source>
        <strain evidence="4">DSM 24213</strain>
    </source>
</reference>
<evidence type="ECO:0000313" key="4">
    <source>
        <dbReference type="Proteomes" id="UP000243629"/>
    </source>
</evidence>
<dbReference type="PANTHER" id="PTHR44196">
    <property type="entry name" value="DEHYDROGENASE/REDUCTASE SDR FAMILY MEMBER 7B"/>
    <property type="match status" value="1"/>
</dbReference>
<name>A0A1I4P1T8_9GAMM</name>
<sequence length="257" mass="27961">MSTPLRIWLTGASSGIGLELARQLAAAGHQLALSARRAEPLQQLAEQYPGQLLVLPADLTDAASLQRAAHDIGAHWGALDWLILNAGCCEYVEVDEFDPALFRRVMDTNLHGNVECIAAALPLLRQGNQPRLAAVGSSVTFCPLPRAEAYGASKAALRYLLQSLELDLAQWGIGVSLISPGFVDTPMTAVNDFPMPMRIDGQSAARRIIRGLERGQREIRFPWLFTLFLRLLGNLPNGLRFALTRGLARPASNKESS</sequence>
<dbReference type="EMBL" id="FOUI01000002">
    <property type="protein sequence ID" value="SFM21500.1"/>
    <property type="molecule type" value="Genomic_DNA"/>
</dbReference>
<proteinExistence type="inferred from homology"/>
<gene>
    <name evidence="3" type="ORF">SAMN05216217_10257</name>
</gene>
<comment type="similarity">
    <text evidence="1">Belongs to the short-chain dehydrogenases/reductases (SDR) family.</text>
</comment>
<dbReference type="PRINTS" id="PR00081">
    <property type="entry name" value="GDHRDH"/>
</dbReference>
<dbReference type="Gene3D" id="3.40.50.720">
    <property type="entry name" value="NAD(P)-binding Rossmann-like Domain"/>
    <property type="match status" value="1"/>
</dbReference>
<keyword evidence="2" id="KW-0560">Oxidoreductase</keyword>
<dbReference type="OrthoDB" id="335726at2"/>
<dbReference type="GO" id="GO:0016491">
    <property type="term" value="F:oxidoreductase activity"/>
    <property type="evidence" value="ECO:0007669"/>
    <property type="project" value="UniProtKB-KW"/>
</dbReference>
<dbReference type="STRING" id="1720063.SAMN05216217_10257"/>
<dbReference type="SUPFAM" id="SSF51735">
    <property type="entry name" value="NAD(P)-binding Rossmann-fold domains"/>
    <property type="match status" value="1"/>
</dbReference>